<reference evidence="2 3" key="1">
    <citation type="submission" date="2024-09" db="EMBL/GenBank/DDBJ databases">
        <authorList>
            <person name="Sun Q."/>
            <person name="Mori K."/>
        </authorList>
    </citation>
    <scope>NUCLEOTIDE SEQUENCE [LARGE SCALE GENOMIC DNA]</scope>
    <source>
        <strain evidence="2 3">CCM 4839</strain>
    </source>
</reference>
<name>A0ABV6J5H8_9BACL</name>
<dbReference type="Pfam" id="PF20274">
    <property type="entry name" value="cREC_REC"/>
    <property type="match status" value="1"/>
</dbReference>
<evidence type="ECO:0000259" key="1">
    <source>
        <dbReference type="Pfam" id="PF20274"/>
    </source>
</evidence>
<comment type="caution">
    <text evidence="2">The sequence shown here is derived from an EMBL/GenBank/DDBJ whole genome shotgun (WGS) entry which is preliminary data.</text>
</comment>
<accession>A0ABV6J5H8</accession>
<evidence type="ECO:0000313" key="2">
    <source>
        <dbReference type="EMBL" id="MFC0391134.1"/>
    </source>
</evidence>
<dbReference type="InterPro" id="IPR046909">
    <property type="entry name" value="cREC_REC"/>
</dbReference>
<dbReference type="RefSeq" id="WP_305880822.1">
    <property type="nucleotide sequence ID" value="NZ_JANHOF010000004.1"/>
</dbReference>
<evidence type="ECO:0000313" key="3">
    <source>
        <dbReference type="Proteomes" id="UP001589818"/>
    </source>
</evidence>
<dbReference type="EMBL" id="JBHLVF010000010">
    <property type="protein sequence ID" value="MFC0391134.1"/>
    <property type="molecule type" value="Genomic_DNA"/>
</dbReference>
<feature type="domain" description="Cyclic-phosphate processing Receiver" evidence="1">
    <location>
        <begin position="1"/>
        <end position="84"/>
    </location>
</feature>
<sequence>MNIYLDDYRPCPNGFVLAKNVEECIALLEHAEVEILSLDYDLGWGRPTAIEVVHYIVENKRFPKTVYLHTSSPSGQMQMYQLLAKHAPTHVAIHLGPMPI</sequence>
<protein>
    <submittedName>
        <fullName evidence="2">Cyclic-phosphate processing receiver domain-containing protein</fullName>
    </submittedName>
</protein>
<organism evidence="2 3">
    <name type="scientific">Paenibacillus mendelii</name>
    <dbReference type="NCBI Taxonomy" id="206163"/>
    <lineage>
        <taxon>Bacteria</taxon>
        <taxon>Bacillati</taxon>
        <taxon>Bacillota</taxon>
        <taxon>Bacilli</taxon>
        <taxon>Bacillales</taxon>
        <taxon>Paenibacillaceae</taxon>
        <taxon>Paenibacillus</taxon>
    </lineage>
</organism>
<dbReference type="Proteomes" id="UP001589818">
    <property type="component" value="Unassembled WGS sequence"/>
</dbReference>
<proteinExistence type="predicted"/>
<keyword evidence="3" id="KW-1185">Reference proteome</keyword>
<gene>
    <name evidence="2" type="ORF">ACFFJ8_07065</name>
</gene>